<feature type="region of interest" description="Disordered" evidence="1">
    <location>
        <begin position="305"/>
        <end position="326"/>
    </location>
</feature>
<dbReference type="SUPFAM" id="SSF56784">
    <property type="entry name" value="HAD-like"/>
    <property type="match status" value="1"/>
</dbReference>
<comment type="caution">
    <text evidence="2">The sequence shown here is derived from an EMBL/GenBank/DDBJ whole genome shotgun (WGS) entry which is preliminary data.</text>
</comment>
<dbReference type="OrthoDB" id="407888at2759"/>
<evidence type="ECO:0000313" key="2">
    <source>
        <dbReference type="EMBL" id="CAD7696486.1"/>
    </source>
</evidence>
<dbReference type="InterPro" id="IPR023214">
    <property type="entry name" value="HAD_sf"/>
</dbReference>
<evidence type="ECO:0000313" key="3">
    <source>
        <dbReference type="Proteomes" id="UP000708148"/>
    </source>
</evidence>
<keyword evidence="3" id="KW-1185">Reference proteome</keyword>
<accession>A0A8S1IRH8</accession>
<reference evidence="2" key="1">
    <citation type="submission" date="2020-12" db="EMBL/GenBank/DDBJ databases">
        <authorList>
            <person name="Iha C."/>
        </authorList>
    </citation>
    <scope>NUCLEOTIDE SEQUENCE</scope>
</reference>
<gene>
    <name evidence="2" type="ORF">OSTQU699_LOCUS1847</name>
</gene>
<proteinExistence type="predicted"/>
<evidence type="ECO:0008006" key="4">
    <source>
        <dbReference type="Google" id="ProtNLM"/>
    </source>
</evidence>
<dbReference type="Proteomes" id="UP000708148">
    <property type="component" value="Unassembled WGS sequence"/>
</dbReference>
<dbReference type="AlphaFoldDB" id="A0A8S1IRH8"/>
<feature type="compositionally biased region" description="Acidic residues" evidence="1">
    <location>
        <begin position="306"/>
        <end position="326"/>
    </location>
</feature>
<name>A0A8S1IRH8_9CHLO</name>
<dbReference type="InterPro" id="IPR036412">
    <property type="entry name" value="HAD-like_sf"/>
</dbReference>
<protein>
    <recommendedName>
        <fullName evidence="4">Sucrose phosphatase-like domain-containing protein</fullName>
    </recommendedName>
</protein>
<organism evidence="2 3">
    <name type="scientific">Ostreobium quekettii</name>
    <dbReference type="NCBI Taxonomy" id="121088"/>
    <lineage>
        <taxon>Eukaryota</taxon>
        <taxon>Viridiplantae</taxon>
        <taxon>Chlorophyta</taxon>
        <taxon>core chlorophytes</taxon>
        <taxon>Ulvophyceae</taxon>
        <taxon>TCBD clade</taxon>
        <taxon>Bryopsidales</taxon>
        <taxon>Ostreobineae</taxon>
        <taxon>Ostreobiaceae</taxon>
        <taxon>Ostreobium</taxon>
    </lineage>
</organism>
<sequence length="326" mass="35990">MESAVCFSDIDGTLVHSEAEQARWGVLAEEPDEQGLYAFRDTMGKEHHLIKMPVSLTYSEGVISVSTLHKLARVRSVGIPVTLITGARTMTLLQRLPFLPLADAYVSENGGRIFYHKPALPSAVGLVEDMAWRRAQNRVVGPHQQESRPPEDRAGLLWDLYRDLLKDGWNIDARGYTTCLRIKSPPEGKAMSDINRYLLGQEDLAHSDNLGTMNVYAASSGKANAGLHVMHHFSASPKLSVFLCDDDNDIGLARNVGRAFLPSITQESMQRAVEEDPDHFEVVRDVGGTLATDKALDAVLAHYEIDSEMDSDDDEEEGEEDNGQEG</sequence>
<dbReference type="Gene3D" id="3.90.1070.10">
    <property type="match status" value="1"/>
</dbReference>
<dbReference type="Gene3D" id="3.40.50.1000">
    <property type="entry name" value="HAD superfamily/HAD-like"/>
    <property type="match status" value="1"/>
</dbReference>
<evidence type="ECO:0000256" key="1">
    <source>
        <dbReference type="SAM" id="MobiDB-lite"/>
    </source>
</evidence>
<dbReference type="EMBL" id="CAJHUC010000484">
    <property type="protein sequence ID" value="CAD7696486.1"/>
    <property type="molecule type" value="Genomic_DNA"/>
</dbReference>